<dbReference type="OrthoDB" id="206201at2759"/>
<name>A0A2T3Z0L2_TRIA4</name>
<dbReference type="InterPro" id="IPR050131">
    <property type="entry name" value="Peptidase_S8_subtilisin-like"/>
</dbReference>
<dbReference type="PROSITE" id="PS00136">
    <property type="entry name" value="SUBTILASE_ASP"/>
    <property type="match status" value="1"/>
</dbReference>
<keyword evidence="7" id="KW-0812">Transmembrane</keyword>
<keyword evidence="7" id="KW-0472">Membrane</keyword>
<dbReference type="PROSITE" id="PS51892">
    <property type="entry name" value="SUBTILASE"/>
    <property type="match status" value="1"/>
</dbReference>
<dbReference type="GO" id="GO:0006508">
    <property type="term" value="P:proteolysis"/>
    <property type="evidence" value="ECO:0007669"/>
    <property type="project" value="UniProtKB-KW"/>
</dbReference>
<accession>A0A2T3Z0L2</accession>
<feature type="transmembrane region" description="Helical" evidence="7">
    <location>
        <begin position="602"/>
        <end position="624"/>
    </location>
</feature>
<evidence type="ECO:0000256" key="2">
    <source>
        <dbReference type="ARBA" id="ARBA00022670"/>
    </source>
</evidence>
<keyword evidence="2 5" id="KW-0645">Protease</keyword>
<dbReference type="GO" id="GO:0004252">
    <property type="term" value="F:serine-type endopeptidase activity"/>
    <property type="evidence" value="ECO:0007669"/>
    <property type="project" value="UniProtKB-UniRule"/>
</dbReference>
<evidence type="ECO:0000259" key="9">
    <source>
        <dbReference type="Pfam" id="PF24476"/>
    </source>
</evidence>
<dbReference type="InterPro" id="IPR023827">
    <property type="entry name" value="Peptidase_S8_Asp-AS"/>
</dbReference>
<reference evidence="10 11" key="1">
    <citation type="submission" date="2016-07" db="EMBL/GenBank/DDBJ databases">
        <title>Multiple horizontal gene transfer events from other fungi enriched the ability of initially mycotrophic Trichoderma (Ascomycota) to feed on dead plant biomass.</title>
        <authorList>
            <consortium name="DOE Joint Genome Institute"/>
            <person name="Aerts A."/>
            <person name="Atanasova L."/>
            <person name="Chenthamara K."/>
            <person name="Zhang J."/>
            <person name="Grujic M."/>
            <person name="Henrissat B."/>
            <person name="Kuo A."/>
            <person name="Salamov A."/>
            <person name="Lipzen A."/>
            <person name="Labutti K."/>
            <person name="Barry K."/>
            <person name="Miao Y."/>
            <person name="Rahimi M.J."/>
            <person name="Shen Q."/>
            <person name="Grigoriev I.V."/>
            <person name="Kubicek C.P."/>
            <person name="Druzhinina I.S."/>
        </authorList>
    </citation>
    <scope>NUCLEOTIDE SEQUENCE [LARGE SCALE GENOMIC DNA]</scope>
    <source>
        <strain evidence="10 11">CBS 433.97</strain>
    </source>
</reference>
<protein>
    <submittedName>
        <fullName evidence="10">Uncharacterized protein</fullName>
    </submittedName>
</protein>
<organism evidence="10 11">
    <name type="scientific">Trichoderma asperellum (strain ATCC 204424 / CBS 433.97 / NBRC 101777)</name>
    <dbReference type="NCBI Taxonomy" id="1042311"/>
    <lineage>
        <taxon>Eukaryota</taxon>
        <taxon>Fungi</taxon>
        <taxon>Dikarya</taxon>
        <taxon>Ascomycota</taxon>
        <taxon>Pezizomycotina</taxon>
        <taxon>Sordariomycetes</taxon>
        <taxon>Hypocreomycetidae</taxon>
        <taxon>Hypocreales</taxon>
        <taxon>Hypocreaceae</taxon>
        <taxon>Trichoderma</taxon>
    </lineage>
</organism>
<sequence length="704" mass="80283">MTAAHQVSPFELDVEDDSTYETLCQAVHIANDYRTMLHIRVYNESSRYYHDDGVSLKYPRTQSAIRISELLESGHLKDLQGFHLKDRWTLAFNLARCLLQLHNGPWLQELWNSENFFLLCERTKEDRKLFNVQGPFIYSTISENPPSLPQLTHFDKYSLLLSFGQFLLELAIGKKLPTAKTEAGKLSPYKTLKNNFVEMNKGSLSNDYKEAIEGCLYFHKFMKDEKGVDEEVRIRTTIFKRIVQPLKRNLQLFNEGGASNNIGTIKIGDLNDKLLTTPQITKPPISRPSHPSDIERTRDDHINNSDSMSSESESEYDGTEGNLFGTFDIRDSRSQESTSLQWGYTFTRLSQTYRKRFQYTLDDERVKVAILDTGIDRNHPDFRHPRLKHKNGQGFIWAKEEEAQIDRIKSCQNFCDDRPNNEDVTDIDGHGTHVAGIILQLAPTAELYIARICQGDEKYGNIALKDEPKMLEGQSKQPVGNLKVYCHRVEEAIEWAIKHKVHLINMSFGYKIWNKKLDQALKKAREHGIVIFAAASNSGNHEQVSWPARISERAICIHSSIDHGTFPSNFTPKAHPGINNFMVVGENICSHWPESKGGGFRAMTGTSTATAVATAIAALLIAFIRQSVYDKEKRDEVEKAVGRVRLDDLNAMGALLKHISTKTNGYYWISPQLLWKEFSSTGMREDPILASKHGWEQIQKALRK</sequence>
<dbReference type="InterPro" id="IPR015500">
    <property type="entry name" value="Peptidase_S8_subtilisin-rel"/>
</dbReference>
<keyword evidence="7" id="KW-1133">Transmembrane helix</keyword>
<dbReference type="InterPro" id="IPR036852">
    <property type="entry name" value="Peptidase_S8/S53_dom_sf"/>
</dbReference>
<proteinExistence type="inferred from homology"/>
<evidence type="ECO:0000256" key="4">
    <source>
        <dbReference type="ARBA" id="ARBA00022825"/>
    </source>
</evidence>
<evidence type="ECO:0000256" key="6">
    <source>
        <dbReference type="SAM" id="MobiDB-lite"/>
    </source>
</evidence>
<evidence type="ECO:0000256" key="5">
    <source>
        <dbReference type="PROSITE-ProRule" id="PRU01240"/>
    </source>
</evidence>
<dbReference type="Proteomes" id="UP000240493">
    <property type="component" value="Unassembled WGS sequence"/>
</dbReference>
<feature type="compositionally biased region" description="Basic and acidic residues" evidence="6">
    <location>
        <begin position="290"/>
        <end position="303"/>
    </location>
</feature>
<dbReference type="InterPro" id="IPR056002">
    <property type="entry name" value="DUF7580"/>
</dbReference>
<evidence type="ECO:0000256" key="3">
    <source>
        <dbReference type="ARBA" id="ARBA00022801"/>
    </source>
</evidence>
<feature type="active site" description="Charge relay system" evidence="5">
    <location>
        <position position="372"/>
    </location>
</feature>
<dbReference type="STRING" id="1042311.A0A2T3Z0L2"/>
<dbReference type="SUPFAM" id="SSF52743">
    <property type="entry name" value="Subtilisin-like"/>
    <property type="match status" value="1"/>
</dbReference>
<keyword evidence="4 5" id="KW-0720">Serine protease</keyword>
<dbReference type="Pfam" id="PF00082">
    <property type="entry name" value="Peptidase_S8"/>
    <property type="match status" value="1"/>
</dbReference>
<evidence type="ECO:0000313" key="11">
    <source>
        <dbReference type="Proteomes" id="UP000240493"/>
    </source>
</evidence>
<dbReference type="PANTHER" id="PTHR43806:SF11">
    <property type="entry name" value="CEREVISIN-RELATED"/>
    <property type="match status" value="1"/>
</dbReference>
<evidence type="ECO:0000256" key="1">
    <source>
        <dbReference type="ARBA" id="ARBA00011073"/>
    </source>
</evidence>
<keyword evidence="3 5" id="KW-0378">Hydrolase</keyword>
<gene>
    <name evidence="10" type="ORF">M441DRAFT_146368</name>
</gene>
<comment type="similarity">
    <text evidence="1 5">Belongs to the peptidase S8 family.</text>
</comment>
<dbReference type="EMBL" id="KZ679266">
    <property type="protein sequence ID" value="PTB38351.1"/>
    <property type="molecule type" value="Genomic_DNA"/>
</dbReference>
<feature type="domain" description="Peptidase S8/S53" evidence="8">
    <location>
        <begin position="365"/>
        <end position="623"/>
    </location>
</feature>
<dbReference type="PRINTS" id="PR00723">
    <property type="entry name" value="SUBTILISIN"/>
</dbReference>
<feature type="active site" description="Charge relay system" evidence="5">
    <location>
        <position position="607"/>
    </location>
</feature>
<feature type="active site" description="Charge relay system" evidence="5">
    <location>
        <position position="430"/>
    </location>
</feature>
<dbReference type="Gene3D" id="3.40.50.200">
    <property type="entry name" value="Peptidase S8/S53 domain"/>
    <property type="match status" value="1"/>
</dbReference>
<feature type="region of interest" description="Disordered" evidence="6">
    <location>
        <begin position="276"/>
        <end position="321"/>
    </location>
</feature>
<dbReference type="AlphaFoldDB" id="A0A2T3Z0L2"/>
<evidence type="ECO:0000259" key="8">
    <source>
        <dbReference type="Pfam" id="PF00082"/>
    </source>
</evidence>
<evidence type="ECO:0000256" key="7">
    <source>
        <dbReference type="SAM" id="Phobius"/>
    </source>
</evidence>
<dbReference type="Pfam" id="PF24476">
    <property type="entry name" value="DUF7580"/>
    <property type="match status" value="1"/>
</dbReference>
<evidence type="ECO:0000313" key="10">
    <source>
        <dbReference type="EMBL" id="PTB38351.1"/>
    </source>
</evidence>
<feature type="domain" description="DUF7580" evidence="9">
    <location>
        <begin position="16"/>
        <end position="251"/>
    </location>
</feature>
<keyword evidence="11" id="KW-1185">Reference proteome</keyword>
<dbReference type="InterPro" id="IPR000209">
    <property type="entry name" value="Peptidase_S8/S53_dom"/>
</dbReference>
<dbReference type="PANTHER" id="PTHR43806">
    <property type="entry name" value="PEPTIDASE S8"/>
    <property type="match status" value="1"/>
</dbReference>